<organism evidence="1 2">
    <name type="scientific">Aestuariibaculum lutulentum</name>
    <dbReference type="NCBI Taxonomy" id="2920935"/>
    <lineage>
        <taxon>Bacteria</taxon>
        <taxon>Pseudomonadati</taxon>
        <taxon>Bacteroidota</taxon>
        <taxon>Flavobacteriia</taxon>
        <taxon>Flavobacteriales</taxon>
        <taxon>Flavobacteriaceae</taxon>
    </lineage>
</organism>
<dbReference type="RefSeq" id="WP_240574697.1">
    <property type="nucleotide sequence ID" value="NZ_CP136709.1"/>
</dbReference>
<proteinExistence type="predicted"/>
<evidence type="ECO:0000313" key="2">
    <source>
        <dbReference type="Proteomes" id="UP001156141"/>
    </source>
</evidence>
<dbReference type="PROSITE" id="PS51257">
    <property type="entry name" value="PROKAR_LIPOPROTEIN"/>
    <property type="match status" value="1"/>
</dbReference>
<keyword evidence="2" id="KW-1185">Reference proteome</keyword>
<name>A0ABS9RKY6_9FLAO</name>
<reference evidence="1" key="1">
    <citation type="submission" date="2022-02" db="EMBL/GenBank/DDBJ databases">
        <title>Aestuariibaculum sp., a marine bacterium isolated from sediment in Guangxi.</title>
        <authorList>
            <person name="Ying J."/>
        </authorList>
    </citation>
    <scope>NUCLEOTIDE SEQUENCE</scope>
    <source>
        <strain evidence="1">L182</strain>
    </source>
</reference>
<evidence type="ECO:0000313" key="1">
    <source>
        <dbReference type="EMBL" id="MCH4553619.1"/>
    </source>
</evidence>
<sequence>MKVSCIIKAYRFRQLLYILLFSLNAIFISCRVDEDFNLECIGNVKASLPSHQFKKGYIDQYYDDKIIASVDNEPHDDYYDYYFTVEGRIPSGIEIVYDFRTVSFQGIPTQTGRFKFKVYLDIDRRYPESLICIDYSTSREYDIEILSN</sequence>
<dbReference type="Proteomes" id="UP001156141">
    <property type="component" value="Unassembled WGS sequence"/>
</dbReference>
<gene>
    <name evidence="1" type="ORF">MKW35_13415</name>
</gene>
<comment type="caution">
    <text evidence="1">The sequence shown here is derived from an EMBL/GenBank/DDBJ whole genome shotgun (WGS) entry which is preliminary data.</text>
</comment>
<protein>
    <submittedName>
        <fullName evidence="1">Uncharacterized protein</fullName>
    </submittedName>
</protein>
<dbReference type="EMBL" id="JAKVQD010000006">
    <property type="protein sequence ID" value="MCH4553619.1"/>
    <property type="molecule type" value="Genomic_DNA"/>
</dbReference>
<accession>A0ABS9RKY6</accession>